<evidence type="ECO:0000256" key="1">
    <source>
        <dbReference type="SAM" id="Phobius"/>
    </source>
</evidence>
<keyword evidence="1" id="KW-0472">Membrane</keyword>
<dbReference type="AlphaFoldDB" id="A0A2C9W7F4"/>
<dbReference type="EMBL" id="CM004389">
    <property type="protein sequence ID" value="OAY55282.1"/>
    <property type="molecule type" value="Genomic_DNA"/>
</dbReference>
<accession>A0A2C9W7F4</accession>
<evidence type="ECO:0000313" key="2">
    <source>
        <dbReference type="EMBL" id="OAY55282.1"/>
    </source>
</evidence>
<reference evidence="2" key="1">
    <citation type="submission" date="2016-02" db="EMBL/GenBank/DDBJ databases">
        <title>WGS assembly of Manihot esculenta.</title>
        <authorList>
            <person name="Bredeson J.V."/>
            <person name="Prochnik S.E."/>
            <person name="Lyons J.B."/>
            <person name="Schmutz J."/>
            <person name="Grimwood J."/>
            <person name="Vrebalov J."/>
            <person name="Bart R.S."/>
            <person name="Amuge T."/>
            <person name="Ferguson M.E."/>
            <person name="Green R."/>
            <person name="Putnam N."/>
            <person name="Stites J."/>
            <person name="Rounsley S."/>
            <person name="Rokhsar D.S."/>
        </authorList>
    </citation>
    <scope>NUCLEOTIDE SEQUENCE [LARGE SCALE GENOMIC DNA]</scope>
    <source>
        <tissue evidence="2">Leaf</tissue>
    </source>
</reference>
<organism evidence="2">
    <name type="scientific">Manihot esculenta</name>
    <name type="common">Cassava</name>
    <name type="synonym">Jatropha manihot</name>
    <dbReference type="NCBI Taxonomy" id="3983"/>
    <lineage>
        <taxon>Eukaryota</taxon>
        <taxon>Viridiplantae</taxon>
        <taxon>Streptophyta</taxon>
        <taxon>Embryophyta</taxon>
        <taxon>Tracheophyta</taxon>
        <taxon>Spermatophyta</taxon>
        <taxon>Magnoliopsida</taxon>
        <taxon>eudicotyledons</taxon>
        <taxon>Gunneridae</taxon>
        <taxon>Pentapetalae</taxon>
        <taxon>rosids</taxon>
        <taxon>fabids</taxon>
        <taxon>Malpighiales</taxon>
        <taxon>Euphorbiaceae</taxon>
        <taxon>Crotonoideae</taxon>
        <taxon>Manihoteae</taxon>
        <taxon>Manihot</taxon>
    </lineage>
</organism>
<proteinExistence type="predicted"/>
<protein>
    <submittedName>
        <fullName evidence="2">Uncharacterized protein</fullName>
    </submittedName>
</protein>
<keyword evidence="1" id="KW-1133">Transmembrane helix</keyword>
<name>A0A2C9W7F4_MANES</name>
<feature type="transmembrane region" description="Helical" evidence="1">
    <location>
        <begin position="46"/>
        <end position="67"/>
    </location>
</feature>
<keyword evidence="1" id="KW-0812">Transmembrane</keyword>
<gene>
    <name evidence="2" type="ORF">MANES_03G142300</name>
</gene>
<sequence length="86" mass="9577">MKSLHSSSPSYFIYFFPPSFFSLVSFLFFPSILLLLVSSLHPSSPYFFPPFFFSLVSSLFLLSLPYISLASPSSQSSPVSSFLSIS</sequence>
<feature type="transmembrane region" description="Helical" evidence="1">
    <location>
        <begin position="12"/>
        <end position="40"/>
    </location>
</feature>